<evidence type="ECO:0000313" key="2">
    <source>
        <dbReference type="Proteomes" id="UP000828390"/>
    </source>
</evidence>
<organism evidence="1 2">
    <name type="scientific">Dreissena polymorpha</name>
    <name type="common">Zebra mussel</name>
    <name type="synonym">Mytilus polymorpha</name>
    <dbReference type="NCBI Taxonomy" id="45954"/>
    <lineage>
        <taxon>Eukaryota</taxon>
        <taxon>Metazoa</taxon>
        <taxon>Spiralia</taxon>
        <taxon>Lophotrochozoa</taxon>
        <taxon>Mollusca</taxon>
        <taxon>Bivalvia</taxon>
        <taxon>Autobranchia</taxon>
        <taxon>Heteroconchia</taxon>
        <taxon>Euheterodonta</taxon>
        <taxon>Imparidentia</taxon>
        <taxon>Neoheterodontei</taxon>
        <taxon>Myida</taxon>
        <taxon>Dreissenoidea</taxon>
        <taxon>Dreissenidae</taxon>
        <taxon>Dreissena</taxon>
    </lineage>
</organism>
<keyword evidence="2" id="KW-1185">Reference proteome</keyword>
<accession>A0A9D4EAW7</accession>
<protein>
    <submittedName>
        <fullName evidence="1">Uncharacterized protein</fullName>
    </submittedName>
</protein>
<sequence length="54" mass="6590">MTTSVTSRPRWQPIRKAYVSSRVSLTSMDWTWYRPIWHTFRTMQSLLYVTCYGR</sequence>
<dbReference type="EMBL" id="JAIWYP010000009">
    <property type="protein sequence ID" value="KAH3776997.1"/>
    <property type="molecule type" value="Genomic_DNA"/>
</dbReference>
<evidence type="ECO:0000313" key="1">
    <source>
        <dbReference type="EMBL" id="KAH3776997.1"/>
    </source>
</evidence>
<name>A0A9D4EAW7_DREPO</name>
<gene>
    <name evidence="1" type="ORF">DPMN_178431</name>
</gene>
<comment type="caution">
    <text evidence="1">The sequence shown here is derived from an EMBL/GenBank/DDBJ whole genome shotgun (WGS) entry which is preliminary data.</text>
</comment>
<proteinExistence type="predicted"/>
<reference evidence="1" key="2">
    <citation type="submission" date="2020-11" db="EMBL/GenBank/DDBJ databases">
        <authorList>
            <person name="McCartney M.A."/>
            <person name="Auch B."/>
            <person name="Kono T."/>
            <person name="Mallez S."/>
            <person name="Becker A."/>
            <person name="Gohl D.M."/>
            <person name="Silverstein K.A.T."/>
            <person name="Koren S."/>
            <person name="Bechman K.B."/>
            <person name="Herman A."/>
            <person name="Abrahante J.E."/>
            <person name="Garbe J."/>
        </authorList>
    </citation>
    <scope>NUCLEOTIDE SEQUENCE</scope>
    <source>
        <strain evidence="1">Duluth1</strain>
        <tissue evidence="1">Whole animal</tissue>
    </source>
</reference>
<dbReference type="AlphaFoldDB" id="A0A9D4EAW7"/>
<reference evidence="1" key="1">
    <citation type="journal article" date="2019" name="bioRxiv">
        <title>The Genome of the Zebra Mussel, Dreissena polymorpha: A Resource for Invasive Species Research.</title>
        <authorList>
            <person name="McCartney M.A."/>
            <person name="Auch B."/>
            <person name="Kono T."/>
            <person name="Mallez S."/>
            <person name="Zhang Y."/>
            <person name="Obille A."/>
            <person name="Becker A."/>
            <person name="Abrahante J.E."/>
            <person name="Garbe J."/>
            <person name="Badalamenti J.P."/>
            <person name="Herman A."/>
            <person name="Mangelson H."/>
            <person name="Liachko I."/>
            <person name="Sullivan S."/>
            <person name="Sone E.D."/>
            <person name="Koren S."/>
            <person name="Silverstein K.A.T."/>
            <person name="Beckman K.B."/>
            <person name="Gohl D.M."/>
        </authorList>
    </citation>
    <scope>NUCLEOTIDE SEQUENCE</scope>
    <source>
        <strain evidence="1">Duluth1</strain>
        <tissue evidence="1">Whole animal</tissue>
    </source>
</reference>
<dbReference type="Proteomes" id="UP000828390">
    <property type="component" value="Unassembled WGS sequence"/>
</dbReference>